<feature type="transmembrane region" description="Helical" evidence="1">
    <location>
        <begin position="58"/>
        <end position="81"/>
    </location>
</feature>
<dbReference type="AlphaFoldDB" id="A0A9D0ZHZ9"/>
<keyword evidence="1" id="KW-0472">Membrane</keyword>
<reference evidence="2" key="1">
    <citation type="submission" date="2020-10" db="EMBL/GenBank/DDBJ databases">
        <authorList>
            <person name="Gilroy R."/>
        </authorList>
    </citation>
    <scope>NUCLEOTIDE SEQUENCE</scope>
    <source>
        <strain evidence="2">ChiSjej1B19-3389</strain>
    </source>
</reference>
<evidence type="ECO:0000313" key="2">
    <source>
        <dbReference type="EMBL" id="HIQ80634.1"/>
    </source>
</evidence>
<keyword evidence="1" id="KW-0812">Transmembrane</keyword>
<keyword evidence="1" id="KW-1133">Transmembrane helix</keyword>
<feature type="transmembrane region" description="Helical" evidence="1">
    <location>
        <begin position="93"/>
        <end position="114"/>
    </location>
</feature>
<accession>A0A9D0ZHZ9</accession>
<evidence type="ECO:0000256" key="1">
    <source>
        <dbReference type="SAM" id="Phobius"/>
    </source>
</evidence>
<comment type="caution">
    <text evidence="2">The sequence shown here is derived from an EMBL/GenBank/DDBJ whole genome shotgun (WGS) entry which is preliminary data.</text>
</comment>
<gene>
    <name evidence="2" type="ORF">IAD32_05035</name>
</gene>
<dbReference type="Pfam" id="PF12725">
    <property type="entry name" value="DUF3810"/>
    <property type="match status" value="1"/>
</dbReference>
<dbReference type="InterPro" id="IPR024294">
    <property type="entry name" value="DUF3810"/>
</dbReference>
<reference evidence="2" key="2">
    <citation type="journal article" date="2021" name="PeerJ">
        <title>Extensive microbial diversity within the chicken gut microbiome revealed by metagenomics and culture.</title>
        <authorList>
            <person name="Gilroy R."/>
            <person name="Ravi A."/>
            <person name="Getino M."/>
            <person name="Pursley I."/>
            <person name="Horton D.L."/>
            <person name="Alikhan N.F."/>
            <person name="Baker D."/>
            <person name="Gharbi K."/>
            <person name="Hall N."/>
            <person name="Watson M."/>
            <person name="Adriaenssens E.M."/>
            <person name="Foster-Nyarko E."/>
            <person name="Jarju S."/>
            <person name="Secka A."/>
            <person name="Antonio M."/>
            <person name="Oren A."/>
            <person name="Chaudhuri R.R."/>
            <person name="La Ragione R."/>
            <person name="Hildebrand F."/>
            <person name="Pallen M.J."/>
        </authorList>
    </citation>
    <scope>NUCLEOTIDE SEQUENCE</scope>
    <source>
        <strain evidence="2">ChiSjej1B19-3389</strain>
    </source>
</reference>
<dbReference type="EMBL" id="DVFW01000026">
    <property type="protein sequence ID" value="HIQ80634.1"/>
    <property type="molecule type" value="Genomic_DNA"/>
</dbReference>
<protein>
    <submittedName>
        <fullName evidence="2">DUF3810 domain-containing protein</fullName>
    </submittedName>
</protein>
<dbReference type="Proteomes" id="UP000886787">
    <property type="component" value="Unassembled WGS sequence"/>
</dbReference>
<evidence type="ECO:0000313" key="3">
    <source>
        <dbReference type="Proteomes" id="UP000886787"/>
    </source>
</evidence>
<name>A0A9D0ZHZ9_9FIRM</name>
<sequence>MKEKKHGAFKYFLLLFLPGAFLLVFFASRDQGFAEWYATHIYKTVSLGFDWASSLLPFSLAEVFLLLFALWAVIYIVKSVVKLVRAKGKRLRVLWRAVINPVLLGGVLLFVFVANAGVNYYRMPFEQAIGLAVTKSSVQELKALCYTLAEDATQLRTRLQEDENGVMRLSQSDDATAQRAKEAYDKMQALYPTLTAGYGPTKQLWLSHYLSYTKITGFFFPFTVEANVNNDVPDYSIPSTMCHELSHMRGYMREEEANFIAYLVCMSSGDQELMYSGTMLAFVYAGNALSEVSRADYTDVFRTLGEGVQRDIKANSEYWAQFEGPVAQAASTMNDTYLKANGQQYGVKSYGKVTDLLLSYYKQQTQ</sequence>
<proteinExistence type="predicted"/>
<organism evidence="2 3">
    <name type="scientific">Candidatus Scatavimonas merdigallinarum</name>
    <dbReference type="NCBI Taxonomy" id="2840914"/>
    <lineage>
        <taxon>Bacteria</taxon>
        <taxon>Bacillati</taxon>
        <taxon>Bacillota</taxon>
        <taxon>Clostridia</taxon>
        <taxon>Eubacteriales</taxon>
        <taxon>Oscillospiraceae</taxon>
        <taxon>Oscillospiraceae incertae sedis</taxon>
        <taxon>Candidatus Scatavimonas</taxon>
    </lineage>
</organism>